<feature type="propeptide" id="PRO_5009990232" evidence="4">
    <location>
        <begin position="1"/>
        <end position="10"/>
    </location>
</feature>
<proteinExistence type="inferred from homology"/>
<evidence type="ECO:0000313" key="6">
    <source>
        <dbReference type="Proteomes" id="UP000243547"/>
    </source>
</evidence>
<dbReference type="EC" id="3.4.24.78" evidence="4"/>
<name>A0A1M6NG59_9FIRM</name>
<dbReference type="Pfam" id="PF03418">
    <property type="entry name" value="Peptidase_A25"/>
    <property type="match status" value="2"/>
</dbReference>
<dbReference type="Gene3D" id="3.40.50.1450">
    <property type="entry name" value="HybD-like"/>
    <property type="match status" value="1"/>
</dbReference>
<dbReference type="Proteomes" id="UP000243547">
    <property type="component" value="Unassembled WGS sequence"/>
</dbReference>
<keyword evidence="1 4" id="KW-0645">Protease</keyword>
<keyword evidence="2 4" id="KW-0378">Hydrolase</keyword>
<accession>A0A1M6NG59</accession>
<sequence>MSSLGNVRTDLAIEAHEYITQTIQQKDLDGVDIEEFDYEDIIVKRAKIKNLQAAKQMGKEMGNYVTLEIPTLRQKNSALEEKVSQVFAKELNYMVNEIMDKDKYSVLIVGLGNWNVTPDALGPKVVENLLITRHLKELMPEDINDDEYCTVCAIAPGVLGITGIETSEIIESIVGKIQPDLVIAVDALAARNITRLNTTIQIADTGIHPGSGVGNKRKGITKEILGIPVIAIGVPTVVDAVTLTNDTIDMVIDTLIKSVGKGGQFYQILKGLDREEKQQLIKEVLGENLGPLIVSPKEIDRLMIDMGEILAGGINAALHPVIGFADATKHLY</sequence>
<feature type="chain" id="PRO_5023262605" description="Germination protease" evidence="4">
    <location>
        <begin position="11"/>
        <end position="332"/>
    </location>
</feature>
<reference evidence="6" key="1">
    <citation type="submission" date="2016-11" db="EMBL/GenBank/DDBJ databases">
        <authorList>
            <person name="Varghese N."/>
            <person name="Submissions S."/>
        </authorList>
    </citation>
    <scope>NUCLEOTIDE SEQUENCE [LARGE SCALE GENOMIC DNA]</scope>
    <source>
        <strain evidence="6">DSM 14826</strain>
    </source>
</reference>
<comment type="similarity">
    <text evidence="4">Belongs to the peptidase A25 family.</text>
</comment>
<comment type="function">
    <text evidence="4">Initiates the rapid degradation of small, acid-soluble proteins during spore germination.</text>
</comment>
<dbReference type="HAMAP" id="MF_00626">
    <property type="entry name" value="Germination_prot"/>
    <property type="match status" value="1"/>
</dbReference>
<evidence type="ECO:0000313" key="5">
    <source>
        <dbReference type="EMBL" id="SHJ94632.1"/>
    </source>
</evidence>
<dbReference type="EMBL" id="FRAI01000010">
    <property type="protein sequence ID" value="SHJ94632.1"/>
    <property type="molecule type" value="Genomic_DNA"/>
</dbReference>
<keyword evidence="3 4" id="KW-0865">Zymogen</keyword>
<evidence type="ECO:0000256" key="1">
    <source>
        <dbReference type="ARBA" id="ARBA00022670"/>
    </source>
</evidence>
<keyword evidence="6" id="KW-1185">Reference proteome</keyword>
<evidence type="ECO:0000256" key="2">
    <source>
        <dbReference type="ARBA" id="ARBA00022801"/>
    </source>
</evidence>
<dbReference type="SUPFAM" id="SSF53163">
    <property type="entry name" value="HybD-like"/>
    <property type="match status" value="1"/>
</dbReference>
<comment type="catalytic activity">
    <reaction evidence="4">
        <text>Endopeptidase action with P4 Glu or Asp, P1 preferably Glu &gt; Asp, P1' hydrophobic and P2' Ala.</text>
        <dbReference type="EC" id="3.4.24.78"/>
    </reaction>
</comment>
<dbReference type="RefSeq" id="WP_072906980.1">
    <property type="nucleotide sequence ID" value="NZ_FRAI01000010.1"/>
</dbReference>
<evidence type="ECO:0000256" key="3">
    <source>
        <dbReference type="ARBA" id="ARBA00023145"/>
    </source>
</evidence>
<organism evidence="5 6">
    <name type="scientific">Anaerobranca californiensis DSM 14826</name>
    <dbReference type="NCBI Taxonomy" id="1120989"/>
    <lineage>
        <taxon>Bacteria</taxon>
        <taxon>Bacillati</taxon>
        <taxon>Bacillota</taxon>
        <taxon>Clostridia</taxon>
        <taxon>Eubacteriales</taxon>
        <taxon>Proteinivoracaceae</taxon>
        <taxon>Anaerobranca</taxon>
    </lineage>
</organism>
<gene>
    <name evidence="4" type="primary">gpr</name>
    <name evidence="5" type="ORF">SAMN02745227_01111</name>
</gene>
<comment type="subunit">
    <text evidence="4">Homotetramer.</text>
</comment>
<dbReference type="GO" id="GO:0004222">
    <property type="term" value="F:metalloendopeptidase activity"/>
    <property type="evidence" value="ECO:0007669"/>
    <property type="project" value="UniProtKB-UniRule"/>
</dbReference>
<evidence type="ECO:0000256" key="4">
    <source>
        <dbReference type="HAMAP-Rule" id="MF_00626"/>
    </source>
</evidence>
<dbReference type="PIRSF" id="PIRSF019549">
    <property type="entry name" value="Peptidase_A25"/>
    <property type="match status" value="1"/>
</dbReference>
<dbReference type="InterPro" id="IPR023430">
    <property type="entry name" value="Pept_HybD-like_dom_sf"/>
</dbReference>
<dbReference type="OrthoDB" id="9777293at2"/>
<dbReference type="InterPro" id="IPR005080">
    <property type="entry name" value="Peptidase_A25"/>
</dbReference>
<dbReference type="STRING" id="1120989.SAMN02745227_01111"/>
<dbReference type="NCBIfam" id="TIGR01441">
    <property type="entry name" value="GPR"/>
    <property type="match status" value="1"/>
</dbReference>
<protein>
    <recommendedName>
        <fullName evidence="4">Germination protease</fullName>
        <ecNumber evidence="4">3.4.24.78</ecNumber>
    </recommendedName>
    <alternativeName>
        <fullName evidence="4">GPR endopeptidase</fullName>
    </alternativeName>
    <alternativeName>
        <fullName evidence="4">Germination proteinase</fullName>
    </alternativeName>
    <alternativeName>
        <fullName evidence="4">Spore protease</fullName>
    </alternativeName>
</protein>
<dbReference type="GO" id="GO:0006508">
    <property type="term" value="P:proteolysis"/>
    <property type="evidence" value="ECO:0007669"/>
    <property type="project" value="UniProtKB-UniRule"/>
</dbReference>
<comment type="PTM">
    <text evidence="4">Autoproteolytically processed. The inactive tetrameric zymogen termed p46 autoprocesses to a smaller form termed p41, which is active only during spore germination.</text>
</comment>
<dbReference type="AlphaFoldDB" id="A0A1M6NG59"/>
<dbReference type="GO" id="GO:0009847">
    <property type="term" value="P:spore germination"/>
    <property type="evidence" value="ECO:0007669"/>
    <property type="project" value="UniProtKB-UniRule"/>
</dbReference>